<name>A0A3L8GQ66_STRIN</name>
<evidence type="ECO:0000256" key="8">
    <source>
        <dbReference type="ARBA" id="ARBA00023014"/>
    </source>
</evidence>
<evidence type="ECO:0000256" key="10">
    <source>
        <dbReference type="PIRSR" id="PIRSR000159-2"/>
    </source>
</evidence>
<dbReference type="InterPro" id="IPR019456">
    <property type="entry name" value="Pyrv-flavodox_OxRtase_EKR"/>
</dbReference>
<keyword evidence="8 11" id="KW-0411">Iron-sulfur</keyword>
<feature type="binding site" evidence="11">
    <location>
        <position position="690"/>
    </location>
    <ligand>
        <name>[4Fe-4S] cluster</name>
        <dbReference type="ChEBI" id="CHEBI:49883"/>
        <label>1</label>
    </ligand>
</feature>
<dbReference type="AlphaFoldDB" id="A0A3L8GQ66"/>
<feature type="binding site" evidence="11">
    <location>
        <position position="754"/>
    </location>
    <ligand>
        <name>[4Fe-4S] cluster</name>
        <dbReference type="ChEBI" id="CHEBI:49883"/>
        <label>1</label>
    </ligand>
</feature>
<gene>
    <name evidence="13" type="primary">nifJ</name>
    <name evidence="13" type="ORF">DIY07_01100</name>
</gene>
<proteinExistence type="inferred from homology"/>
<keyword evidence="5 9" id="KW-0249">Electron transport</keyword>
<dbReference type="EMBL" id="QLQD01000013">
    <property type="protein sequence ID" value="RLU59079.1"/>
    <property type="molecule type" value="Genomic_DNA"/>
</dbReference>
<dbReference type="FunFam" id="3.40.50.920:FF:000007">
    <property type="entry name" value="Pyruvate:ferredoxin (Flavodoxin) oxidoreductase"/>
    <property type="match status" value="1"/>
</dbReference>
<dbReference type="OrthoDB" id="9794954at2"/>
<protein>
    <submittedName>
        <fullName evidence="13">Pyruvate:ferredoxin (Flavodoxin) oxidoreductase</fullName>
    </submittedName>
</protein>
<feature type="binding site" evidence="11">
    <location>
        <position position="843"/>
    </location>
    <ligand>
        <name>[4Fe-4S] cluster</name>
        <dbReference type="ChEBI" id="CHEBI:49883"/>
        <label>3</label>
    </ligand>
</feature>
<feature type="binding site" evidence="11">
    <location>
        <position position="747"/>
    </location>
    <ligand>
        <name>[4Fe-4S] cluster</name>
        <dbReference type="ChEBI" id="CHEBI:49883"/>
        <label>2</label>
    </ligand>
</feature>
<dbReference type="STRING" id="1346.BMF34_01350"/>
<feature type="site" description="Important for catalytic activity" evidence="10">
    <location>
        <position position="1000"/>
    </location>
</feature>
<dbReference type="GO" id="GO:0051539">
    <property type="term" value="F:4 iron, 4 sulfur cluster binding"/>
    <property type="evidence" value="ECO:0007669"/>
    <property type="project" value="UniProtKB-KW"/>
</dbReference>
<dbReference type="SUPFAM" id="SSF54862">
    <property type="entry name" value="4Fe-4S ferredoxins"/>
    <property type="match status" value="1"/>
</dbReference>
<dbReference type="Gene3D" id="3.30.70.20">
    <property type="match status" value="1"/>
</dbReference>
<sequence>MHKEIMDGNTAAAHIAYAFSDMAGIYPITPSSTMAESVDIWQTEGRKNLFGQELKVVEMQSEAGVAGFVHGALKTGALTTTFTSSQGLLLMLPNLYKIAGELLPAVFHVAARAVTTNALSIFGDHSDVMSVRQSGCAMLAESSVQEVMDLSVLAHLATLETSIPFVSFFDGFRTSHELQRIEVFDNDDLRPLLNEEALAVFRSRAMNPNHPKVSGSNQGPELYFQQRETVNRHYQIIPYVVQKYMQKINALRGTHYDLMTYYGDKQASELIIAMGSVAQTIEQTVYYLNQKGRKVGFINVHLYRPFPKEHFLAILPKSVQAIAVLDRTKEPGAIGEPLFMDVQSALFESACRPKVIGGRYGIGCKDTGPEQIIAVFDELQKSDAKKHFTLGIEDDVTHLSLALGETLDLTGKNSYQVKFWGLGGDGTVSLNKSNVKIIGEHTDKEVQAYFYYDSRKQNGLTVSHLRFSPEAIKSSYFVQEPDFVGVSTAAYLRQYDLLKGLKQGGIFLLNTTWSQEQLHRNLPANLKKYLADHQIRFYTINAYQIAQTVGLDRKSSICMQTAFFKLTQLLPMQEAILAMKDHVLKTYKQKSPEVVAKNLKAIALSMDALQKIDVPKEWSYAQPTSMKRMAQTNAYFRDIQEPTTRLEGDTISVGQLIKHGMVAGDLPLGQVVHEKRSLALEVPEWNADACIQCNQCAFVCPHAAIRPFLIDQDELNVAPKGYNVRDFKGQDGLLYRIQVSVENCTGCELCVKTCPARGKALKMVPVTSDNELKMKEEAINWAFAMSLRAKENPAKPGSLLFTQFEQPLLEFSGACPGCGETPYIKLLTQLFGDRMMVANATGCSSIWGVMAPATPYSTNALGQGPALSNSLLEDNAEFGYGMMLANKNQRQALVPLMQKAMPVASLDLKALMQDWIEHLHQGLGSRARSAKLRSALSEEMQDQPLLKELYAHSDLFVKPSQWLIGGDGWAYDIGFGGLDHVLASGADLNILVLDNETYSNTGGHVSKGTPKSAIAKFSSSGNRGSKKDLGMMAMTYSNVYVAQVASGANPIQLIKAFEEAERYPGPSLIIAYVPCISHGLAGGLKESLEEAREAVASGYWSLYRYNPQLQEMGKNPMQLDYKRPQFDKMIDFMVKQERFSALEQVNPIAAKQLLQETVSNARRRFLTYAKLSGDHDSFISKSEVTHARANAKKGTVMANDSLEEILKSLDF</sequence>
<feature type="binding site" evidence="11">
    <location>
        <position position="696"/>
    </location>
    <ligand>
        <name>[4Fe-4S] cluster</name>
        <dbReference type="ChEBI" id="CHEBI:49883"/>
        <label>1</label>
    </ligand>
</feature>
<dbReference type="Pfam" id="PF17147">
    <property type="entry name" value="PFOR_II"/>
    <property type="match status" value="1"/>
</dbReference>
<feature type="binding site" evidence="11">
    <location>
        <position position="1075"/>
    </location>
    <ligand>
        <name>[4Fe-4S] cluster</name>
        <dbReference type="ChEBI" id="CHEBI:49883"/>
        <label>3</label>
    </ligand>
</feature>
<dbReference type="SUPFAM" id="SSF52518">
    <property type="entry name" value="Thiamin diphosphate-binding fold (THDP-binding)"/>
    <property type="match status" value="2"/>
</dbReference>
<keyword evidence="7 11" id="KW-0408">Iron</keyword>
<reference evidence="13 14" key="1">
    <citation type="submission" date="2018-06" db="EMBL/GenBank/DDBJ databases">
        <title>Mutators as drivers of adaptation in pathogenic bacteria and a risk factor for host jumps and vaccine escape.</title>
        <authorList>
            <person name="Barnes A.C."/>
            <person name="Silayeva O."/>
        </authorList>
    </citation>
    <scope>NUCLEOTIDE SEQUENCE [LARGE SCALE GENOMIC DNA]</scope>
    <source>
        <strain evidence="13 14">QMA0445</strain>
    </source>
</reference>
<dbReference type="SUPFAM" id="SSF53323">
    <property type="entry name" value="Pyruvate-ferredoxin oxidoreductase, PFOR, domain III"/>
    <property type="match status" value="1"/>
</dbReference>
<dbReference type="InterPro" id="IPR009014">
    <property type="entry name" value="Transketo_C/PFOR_II"/>
</dbReference>
<feature type="site" description="Important for catalytic activity" evidence="10">
    <location>
        <position position="62"/>
    </location>
</feature>
<dbReference type="Pfam" id="PF12838">
    <property type="entry name" value="Fer4_7"/>
    <property type="match status" value="1"/>
</dbReference>
<dbReference type="InterPro" id="IPR002869">
    <property type="entry name" value="Pyrv_flavodox_OxRed_cen"/>
</dbReference>
<evidence type="ECO:0000313" key="13">
    <source>
        <dbReference type="EMBL" id="RLU59079.1"/>
    </source>
</evidence>
<feature type="binding site" evidence="11">
    <location>
        <position position="815"/>
    </location>
    <ligand>
        <name>[4Fe-4S] cluster</name>
        <dbReference type="ChEBI" id="CHEBI:49883"/>
        <label>3</label>
    </ligand>
</feature>
<dbReference type="InterPro" id="IPR011895">
    <property type="entry name" value="Pyrv_flavodox_OxRed"/>
</dbReference>
<organism evidence="13 14">
    <name type="scientific">Streptococcus iniae</name>
    <name type="common">Streptococcus shiloi</name>
    <dbReference type="NCBI Taxonomy" id="1346"/>
    <lineage>
        <taxon>Bacteria</taxon>
        <taxon>Bacillati</taxon>
        <taxon>Bacillota</taxon>
        <taxon>Bacilli</taxon>
        <taxon>Lactobacillales</taxon>
        <taxon>Streptococcaceae</taxon>
        <taxon>Streptococcus</taxon>
    </lineage>
</organism>
<dbReference type="PROSITE" id="PS51379">
    <property type="entry name" value="4FE4S_FER_2"/>
    <property type="match status" value="2"/>
</dbReference>
<dbReference type="Gene3D" id="3.40.50.970">
    <property type="match status" value="2"/>
</dbReference>
<dbReference type="SUPFAM" id="SSF52922">
    <property type="entry name" value="TK C-terminal domain-like"/>
    <property type="match status" value="1"/>
</dbReference>
<dbReference type="Gene3D" id="3.40.920.10">
    <property type="entry name" value="Pyruvate-ferredoxin oxidoreductase, PFOR, domain III"/>
    <property type="match status" value="1"/>
</dbReference>
<evidence type="ECO:0000256" key="4">
    <source>
        <dbReference type="ARBA" id="ARBA00022723"/>
    </source>
</evidence>
<evidence type="ECO:0000256" key="2">
    <source>
        <dbReference type="ARBA" id="ARBA00022448"/>
    </source>
</evidence>
<dbReference type="Proteomes" id="UP000269148">
    <property type="component" value="Unassembled WGS sequence"/>
</dbReference>
<dbReference type="NCBIfam" id="TIGR02176">
    <property type="entry name" value="pyruv_ox_red"/>
    <property type="match status" value="1"/>
</dbReference>
<dbReference type="GO" id="GO:0030976">
    <property type="term" value="F:thiamine pyrophosphate binding"/>
    <property type="evidence" value="ECO:0007669"/>
    <property type="project" value="InterPro"/>
</dbReference>
<dbReference type="PANTHER" id="PTHR32154:SF0">
    <property type="entry name" value="PYRUVATE-FLAVODOXIN OXIDOREDUCTASE-RELATED"/>
    <property type="match status" value="1"/>
</dbReference>
<dbReference type="InterPro" id="IPR029061">
    <property type="entry name" value="THDP-binding"/>
</dbReference>
<dbReference type="PIRSF" id="PIRSF000159">
    <property type="entry name" value="NifJ"/>
    <property type="match status" value="1"/>
</dbReference>
<dbReference type="GO" id="GO:0022900">
    <property type="term" value="P:electron transport chain"/>
    <property type="evidence" value="ECO:0007669"/>
    <property type="project" value="InterPro"/>
</dbReference>
<keyword evidence="13" id="KW-0670">Pyruvate</keyword>
<accession>A0A3L8GQ66</accession>
<dbReference type="InterPro" id="IPR017900">
    <property type="entry name" value="4Fe4S_Fe_S_CS"/>
</dbReference>
<dbReference type="InterPro" id="IPR011766">
    <property type="entry name" value="TPP_enzyme_TPP-bd"/>
</dbReference>
<keyword evidence="6 9" id="KW-0560">Oxidoreductase</keyword>
<dbReference type="FunFam" id="3.40.920.10:FF:000001">
    <property type="entry name" value="Pyruvate:ferredoxin (Flavodoxin) oxidoreductase"/>
    <property type="match status" value="1"/>
</dbReference>
<dbReference type="Pfam" id="PF02775">
    <property type="entry name" value="TPP_enzyme_C"/>
    <property type="match status" value="1"/>
</dbReference>
<evidence type="ECO:0000256" key="6">
    <source>
        <dbReference type="ARBA" id="ARBA00023002"/>
    </source>
</evidence>
<dbReference type="SMART" id="SM00890">
    <property type="entry name" value="EKR"/>
    <property type="match status" value="1"/>
</dbReference>
<dbReference type="InterPro" id="IPR050722">
    <property type="entry name" value="Pyruvate:ferred/Flavod_OxRd"/>
</dbReference>
<dbReference type="GO" id="GO:0005506">
    <property type="term" value="F:iron ion binding"/>
    <property type="evidence" value="ECO:0007669"/>
    <property type="project" value="InterPro"/>
</dbReference>
<feature type="binding site" evidence="11">
    <location>
        <position position="750"/>
    </location>
    <ligand>
        <name>[4Fe-4S] cluster</name>
        <dbReference type="ChEBI" id="CHEBI:49883"/>
        <label>2</label>
    </ligand>
</feature>
<dbReference type="InterPro" id="IPR002880">
    <property type="entry name" value="Pyrv_Fd/Flavodoxin_OxRdtase_N"/>
</dbReference>
<evidence type="ECO:0000256" key="1">
    <source>
        <dbReference type="ARBA" id="ARBA00009032"/>
    </source>
</evidence>
<feature type="site" description="Important for catalytic activity" evidence="10">
    <location>
        <position position="112"/>
    </location>
</feature>
<feature type="binding site" evidence="11">
    <location>
        <position position="744"/>
    </location>
    <ligand>
        <name>[4Fe-4S] cluster</name>
        <dbReference type="ChEBI" id="CHEBI:49883"/>
        <label>2</label>
    </ligand>
</feature>
<evidence type="ECO:0000313" key="14">
    <source>
        <dbReference type="Proteomes" id="UP000269148"/>
    </source>
</evidence>
<dbReference type="Pfam" id="PF01558">
    <property type="entry name" value="POR"/>
    <property type="match status" value="1"/>
</dbReference>
<dbReference type="InterPro" id="IPR019752">
    <property type="entry name" value="Pyrv/ketoisovalerate_OxRed_cat"/>
</dbReference>
<keyword evidence="3 11" id="KW-0004">4Fe-4S</keyword>
<evidence type="ECO:0000256" key="3">
    <source>
        <dbReference type="ARBA" id="ARBA00022485"/>
    </source>
</evidence>
<dbReference type="Pfam" id="PF01855">
    <property type="entry name" value="POR_N"/>
    <property type="match status" value="1"/>
</dbReference>
<dbReference type="Gene3D" id="3.40.50.920">
    <property type="match status" value="1"/>
</dbReference>
<feature type="binding site" evidence="11">
    <location>
        <position position="693"/>
    </location>
    <ligand>
        <name>[4Fe-4S] cluster</name>
        <dbReference type="ChEBI" id="CHEBI:49883"/>
        <label>1</label>
    </ligand>
</feature>
<dbReference type="InterPro" id="IPR033412">
    <property type="entry name" value="PFOR_II"/>
</dbReference>
<feature type="binding site" evidence="11">
    <location>
        <position position="700"/>
    </location>
    <ligand>
        <name>[4Fe-4S] cluster</name>
        <dbReference type="ChEBI" id="CHEBI:49883"/>
        <label>2</label>
    </ligand>
</feature>
<feature type="binding site" evidence="11">
    <location>
        <position position="818"/>
    </location>
    <ligand>
        <name>[4Fe-4S] cluster</name>
        <dbReference type="ChEBI" id="CHEBI:49883"/>
        <label>3</label>
    </ligand>
</feature>
<dbReference type="InterPro" id="IPR017896">
    <property type="entry name" value="4Fe4S_Fe-S-bd"/>
</dbReference>
<dbReference type="GO" id="GO:0006979">
    <property type="term" value="P:response to oxidative stress"/>
    <property type="evidence" value="ECO:0007669"/>
    <property type="project" value="TreeGrafter"/>
</dbReference>
<dbReference type="FunFam" id="3.40.50.970:FF:000041">
    <property type="entry name" value="Pyruvate:ferredoxin (Flavodoxin) oxidoreductase"/>
    <property type="match status" value="1"/>
</dbReference>
<evidence type="ECO:0000256" key="9">
    <source>
        <dbReference type="PIRNR" id="PIRNR000159"/>
    </source>
</evidence>
<comment type="cofactor">
    <cofactor evidence="11">
        <name>[4Fe-4S] cluster</name>
        <dbReference type="ChEBI" id="CHEBI:49883"/>
    </cofactor>
    <text evidence="11">Binds 3 [4Fe-4S] clusters per subunit.</text>
</comment>
<evidence type="ECO:0000256" key="7">
    <source>
        <dbReference type="ARBA" id="ARBA00023004"/>
    </source>
</evidence>
<dbReference type="FunFam" id="3.40.50.970:FF:000012">
    <property type="entry name" value="Pyruvate:ferredoxin (Flavodoxin) oxidoreductase"/>
    <property type="match status" value="1"/>
</dbReference>
<keyword evidence="4 11" id="KW-0479">Metal-binding</keyword>
<evidence type="ECO:0000259" key="12">
    <source>
        <dbReference type="PROSITE" id="PS51379"/>
    </source>
</evidence>
<evidence type="ECO:0000256" key="5">
    <source>
        <dbReference type="ARBA" id="ARBA00022982"/>
    </source>
</evidence>
<comment type="caution">
    <text evidence="13">The sequence shown here is derived from an EMBL/GenBank/DDBJ whole genome shotgun (WGS) entry which is preliminary data.</text>
</comment>
<dbReference type="PROSITE" id="PS00198">
    <property type="entry name" value="4FE4S_FER_1"/>
    <property type="match status" value="1"/>
</dbReference>
<dbReference type="PANTHER" id="PTHR32154">
    <property type="entry name" value="PYRUVATE-FLAVODOXIN OXIDOREDUCTASE-RELATED"/>
    <property type="match status" value="1"/>
</dbReference>
<dbReference type="CDD" id="cd07034">
    <property type="entry name" value="TPP_PYR_PFOR_IOR-alpha_like"/>
    <property type="match status" value="1"/>
</dbReference>
<feature type="site" description="Important for catalytic activity" evidence="10">
    <location>
        <position position="29"/>
    </location>
</feature>
<dbReference type="GO" id="GO:0016903">
    <property type="term" value="F:oxidoreductase activity, acting on the aldehyde or oxo group of donors"/>
    <property type="evidence" value="ECO:0007669"/>
    <property type="project" value="InterPro"/>
</dbReference>
<keyword evidence="2 9" id="KW-0813">Transport</keyword>
<feature type="domain" description="4Fe-4S ferredoxin-type" evidence="12">
    <location>
        <begin position="735"/>
        <end position="766"/>
    </location>
</feature>
<feature type="domain" description="4Fe-4S ferredoxin-type" evidence="12">
    <location>
        <begin position="681"/>
        <end position="710"/>
    </location>
</feature>
<dbReference type="CDD" id="cd03377">
    <property type="entry name" value="TPP_PFOR_PNO"/>
    <property type="match status" value="1"/>
</dbReference>
<comment type="similarity">
    <text evidence="1 9">Belongs to the pyruvate:ferredoxin/flavodoxin oxidoreductase family.</text>
</comment>
<evidence type="ECO:0000256" key="11">
    <source>
        <dbReference type="PIRSR" id="PIRSR000159-50"/>
    </source>
</evidence>
<dbReference type="RefSeq" id="WP_121791914.1">
    <property type="nucleotide sequence ID" value="NZ_QLQC01000016.1"/>
</dbReference>